<dbReference type="EMBL" id="JBCNJP010000007">
    <property type="protein sequence ID" value="KAK9074917.1"/>
    <property type="molecule type" value="Genomic_DNA"/>
</dbReference>
<comment type="caution">
    <text evidence="3">The sequence shown here is derived from an EMBL/GenBank/DDBJ whole genome shotgun (WGS) entry which is preliminary data.</text>
</comment>
<sequence>MPSANVAAISDKMQYPDQRDGFISWIRGEFAAANAIIDSLCSHLKIVGYAVNTIVGEGGEYDFVIGSIQQRRRNWNPVLHMQQYFSVAEVVYALQQVTWRRQFWNPVKVGGPGKVYKRSGGNECSNLLKNEMLKNDGEDTNGLSTKLDQKTVDTNSTLFGNYECEGKGSDYKCNTNLKVCCDVHLKNDSSSTHTAHLKPNGSAVAKTFVGSEMLDGKQINAVEGLKMYDDLFDDSEVGKMGDHSQPHSWPHWFGRPICVLFLTECDITFGRIIGADRPGDHRGSINLSLTPGSMLVNVMEGRSADFSKHDIPLTQKQRILVTFTKSQPKAPPSPTTPPNHIRHPTVPKHIFSVPAPGHAPGTGVFLPPGGNSNSPPQKLEPEKEHTKEDCNGSDGGLEVVGGGETE</sequence>
<dbReference type="InterPro" id="IPR037151">
    <property type="entry name" value="AlkB-like_sf"/>
</dbReference>
<feature type="region of interest" description="Disordered" evidence="2">
    <location>
        <begin position="356"/>
        <end position="406"/>
    </location>
</feature>
<feature type="compositionally biased region" description="Basic and acidic residues" evidence="2">
    <location>
        <begin position="379"/>
        <end position="390"/>
    </location>
</feature>
<protein>
    <recommendedName>
        <fullName evidence="5">Oxoglutarate/iron-dependent dioxygenase</fullName>
    </recommendedName>
</protein>
<dbReference type="PANTHER" id="PTHR31447:SF0">
    <property type="entry name" value="HYDROXYPROLINE-RICH GLYCOPROTEIN FAMILY PROTEIN"/>
    <property type="match status" value="1"/>
</dbReference>
<feature type="compositionally biased region" description="Gly residues" evidence="2">
    <location>
        <begin position="393"/>
        <end position="406"/>
    </location>
</feature>
<dbReference type="Gene3D" id="2.60.120.590">
    <property type="entry name" value="Alpha-ketoglutarate-dependent dioxygenase AlkB-like"/>
    <property type="match status" value="1"/>
</dbReference>
<evidence type="ECO:0000313" key="4">
    <source>
        <dbReference type="Proteomes" id="UP001408789"/>
    </source>
</evidence>
<evidence type="ECO:0000313" key="3">
    <source>
        <dbReference type="EMBL" id="KAK9074917.1"/>
    </source>
</evidence>
<keyword evidence="4" id="KW-1185">Reference proteome</keyword>
<dbReference type="GO" id="GO:0006402">
    <property type="term" value="P:mRNA catabolic process"/>
    <property type="evidence" value="ECO:0007669"/>
    <property type="project" value="InterPro"/>
</dbReference>
<dbReference type="AlphaFoldDB" id="A0AAP0DLF1"/>
<dbReference type="GO" id="GO:0003729">
    <property type="term" value="F:mRNA binding"/>
    <property type="evidence" value="ECO:0007669"/>
    <property type="project" value="InterPro"/>
</dbReference>
<comment type="similarity">
    <text evidence="1">Belongs to the alkB family.</text>
</comment>
<reference evidence="3 4" key="1">
    <citation type="submission" date="2024-04" db="EMBL/GenBank/DDBJ databases">
        <title>The reference genome of an endangered Asteraceae, Deinandra increscens subsp. villosa, native to the Central Coast of California.</title>
        <authorList>
            <person name="Guilliams M."/>
            <person name="Hasenstab-Lehman K."/>
            <person name="Meyer R."/>
            <person name="Mcevoy S."/>
        </authorList>
    </citation>
    <scope>NUCLEOTIDE SEQUENCE [LARGE SCALE GENOMIC DNA]</scope>
    <source>
        <tissue evidence="3">Leaf</tissue>
    </source>
</reference>
<name>A0AAP0DLF1_9ASTR</name>
<accession>A0AAP0DLF1</accession>
<organism evidence="3 4">
    <name type="scientific">Deinandra increscens subsp. villosa</name>
    <dbReference type="NCBI Taxonomy" id="3103831"/>
    <lineage>
        <taxon>Eukaryota</taxon>
        <taxon>Viridiplantae</taxon>
        <taxon>Streptophyta</taxon>
        <taxon>Embryophyta</taxon>
        <taxon>Tracheophyta</taxon>
        <taxon>Spermatophyta</taxon>
        <taxon>Magnoliopsida</taxon>
        <taxon>eudicotyledons</taxon>
        <taxon>Gunneridae</taxon>
        <taxon>Pentapetalae</taxon>
        <taxon>asterids</taxon>
        <taxon>campanulids</taxon>
        <taxon>Asterales</taxon>
        <taxon>Asteraceae</taxon>
        <taxon>Asteroideae</taxon>
        <taxon>Heliantheae alliance</taxon>
        <taxon>Madieae</taxon>
        <taxon>Madiinae</taxon>
        <taxon>Deinandra</taxon>
    </lineage>
</organism>
<dbReference type="Proteomes" id="UP001408789">
    <property type="component" value="Unassembled WGS sequence"/>
</dbReference>
<dbReference type="GO" id="GO:0032451">
    <property type="term" value="F:demethylase activity"/>
    <property type="evidence" value="ECO:0007669"/>
    <property type="project" value="InterPro"/>
</dbReference>
<proteinExistence type="inferred from homology"/>
<evidence type="ECO:0008006" key="5">
    <source>
        <dbReference type="Google" id="ProtNLM"/>
    </source>
</evidence>
<evidence type="ECO:0000256" key="1">
    <source>
        <dbReference type="ARBA" id="ARBA00007879"/>
    </source>
</evidence>
<dbReference type="InterPro" id="IPR044842">
    <property type="entry name" value="ALKBH9B/ALKBH10B-like"/>
</dbReference>
<evidence type="ECO:0000256" key="2">
    <source>
        <dbReference type="SAM" id="MobiDB-lite"/>
    </source>
</evidence>
<dbReference type="PANTHER" id="PTHR31447">
    <property type="entry name" value="HYDROXYPROLINE-RICH GLYCOPROTEIN FAMILY PROTEIN-RELATED"/>
    <property type="match status" value="1"/>
</dbReference>
<gene>
    <name evidence="3" type="ORF">SSX86_003236</name>
</gene>